<evidence type="ECO:0000256" key="5">
    <source>
        <dbReference type="ARBA" id="ARBA00022982"/>
    </source>
</evidence>
<evidence type="ECO:0000313" key="9">
    <source>
        <dbReference type="Proteomes" id="UP000183257"/>
    </source>
</evidence>
<dbReference type="RefSeq" id="WP_072302738.1">
    <property type="nucleotide sequence ID" value="NZ_FPIY01000001.1"/>
</dbReference>
<evidence type="ECO:0000256" key="4">
    <source>
        <dbReference type="ARBA" id="ARBA00022643"/>
    </source>
</evidence>
<keyword evidence="6" id="KW-1133">Transmembrane helix</keyword>
<dbReference type="GO" id="GO:0022900">
    <property type="term" value="P:electron transport chain"/>
    <property type="evidence" value="ECO:0007669"/>
    <property type="project" value="InterPro"/>
</dbReference>
<keyword evidence="9" id="KW-1185">Reference proteome</keyword>
<evidence type="ECO:0000313" key="8">
    <source>
        <dbReference type="EMBL" id="SFW29181.1"/>
    </source>
</evidence>
<organism evidence="8 9">
    <name type="scientific">Cellulophaga fucicola</name>
    <dbReference type="NCBI Taxonomy" id="76595"/>
    <lineage>
        <taxon>Bacteria</taxon>
        <taxon>Pseudomonadati</taxon>
        <taxon>Bacteroidota</taxon>
        <taxon>Flavobacteriia</taxon>
        <taxon>Flavobacteriales</taxon>
        <taxon>Flavobacteriaceae</taxon>
        <taxon>Cellulophaga</taxon>
    </lineage>
</organism>
<dbReference type="GO" id="GO:0005886">
    <property type="term" value="C:plasma membrane"/>
    <property type="evidence" value="ECO:0007669"/>
    <property type="project" value="InterPro"/>
</dbReference>
<keyword evidence="3" id="KW-0285">Flavoprotein</keyword>
<dbReference type="InterPro" id="IPR010209">
    <property type="entry name" value="Ion_transpt_RnfG/RsxG"/>
</dbReference>
<evidence type="ECO:0000256" key="6">
    <source>
        <dbReference type="SAM" id="Phobius"/>
    </source>
</evidence>
<dbReference type="STRING" id="76595.SAMN05660313_01100"/>
<dbReference type="EMBL" id="FPIY01000001">
    <property type="protein sequence ID" value="SFW29181.1"/>
    <property type="molecule type" value="Genomic_DNA"/>
</dbReference>
<evidence type="ECO:0000256" key="3">
    <source>
        <dbReference type="ARBA" id="ARBA00022630"/>
    </source>
</evidence>
<dbReference type="Proteomes" id="UP000183257">
    <property type="component" value="Unassembled WGS sequence"/>
</dbReference>
<evidence type="ECO:0000256" key="2">
    <source>
        <dbReference type="ARBA" id="ARBA00022553"/>
    </source>
</evidence>
<sequence>MKLSRLYTVAILIFSFTLFGFGLSGAIHKKVKKEIVKVFGVEDATLKSVSVSGELNKDLPVKITEDNFYSLLKDNKLVGYVFVDQASSKTAKFDYLVLFNENLEVVSSKVLIYREEYGGEIGSSRWLKQFLGKTGKDRVSLNTNIDAISGATISVRSMTNAMDNLLQTIGMLQERKVL</sequence>
<reference evidence="9" key="1">
    <citation type="submission" date="2016-11" db="EMBL/GenBank/DDBJ databases">
        <authorList>
            <person name="Varghese N."/>
            <person name="Submissions S."/>
        </authorList>
    </citation>
    <scope>NUCLEOTIDE SEQUENCE [LARGE SCALE GENOMIC DNA]</scope>
    <source>
        <strain evidence="9">DSM 24786</strain>
    </source>
</reference>
<dbReference type="PANTHER" id="PTHR36118">
    <property type="entry name" value="ION-TRANSLOCATING OXIDOREDUCTASE COMPLEX SUBUNIT G"/>
    <property type="match status" value="1"/>
</dbReference>
<dbReference type="GO" id="GO:0010181">
    <property type="term" value="F:FMN binding"/>
    <property type="evidence" value="ECO:0007669"/>
    <property type="project" value="InterPro"/>
</dbReference>
<dbReference type="Pfam" id="PF04205">
    <property type="entry name" value="FMN_bind"/>
    <property type="match status" value="1"/>
</dbReference>
<dbReference type="PANTHER" id="PTHR36118:SF1">
    <property type="entry name" value="ION-TRANSLOCATING OXIDOREDUCTASE COMPLEX SUBUNIT G"/>
    <property type="match status" value="1"/>
</dbReference>
<evidence type="ECO:0000256" key="1">
    <source>
        <dbReference type="ARBA" id="ARBA00022448"/>
    </source>
</evidence>
<feature type="domain" description="FMN-binding" evidence="7">
    <location>
        <begin position="88"/>
        <end position="169"/>
    </location>
</feature>
<gene>
    <name evidence="8" type="ORF">SAMN05660313_01100</name>
</gene>
<feature type="transmembrane region" description="Helical" evidence="6">
    <location>
        <begin position="6"/>
        <end position="27"/>
    </location>
</feature>
<keyword evidence="1" id="KW-0813">Transport</keyword>
<keyword evidence="2" id="KW-0597">Phosphoprotein</keyword>
<dbReference type="GO" id="GO:0009055">
    <property type="term" value="F:electron transfer activity"/>
    <property type="evidence" value="ECO:0007669"/>
    <property type="project" value="InterPro"/>
</dbReference>
<keyword evidence="6" id="KW-0812">Transmembrane</keyword>
<dbReference type="AlphaFoldDB" id="A0A1K1N1Q2"/>
<name>A0A1K1N1Q2_9FLAO</name>
<evidence type="ECO:0000259" key="7">
    <source>
        <dbReference type="SMART" id="SM00900"/>
    </source>
</evidence>
<proteinExistence type="predicted"/>
<keyword evidence="4" id="KW-0288">FMN</keyword>
<dbReference type="SMART" id="SM00900">
    <property type="entry name" value="FMN_bind"/>
    <property type="match status" value="1"/>
</dbReference>
<dbReference type="InterPro" id="IPR007329">
    <property type="entry name" value="FMN-bd"/>
</dbReference>
<keyword evidence="6" id="KW-0472">Membrane</keyword>
<keyword evidence="5" id="KW-0249">Electron transport</keyword>
<protein>
    <submittedName>
        <fullName evidence="8">Na+-translocating ferredoxin:NAD+ oxidoreductase RNF, RnfG subunit</fullName>
    </submittedName>
</protein>
<accession>A0A1K1N1Q2</accession>